<dbReference type="Proteomes" id="UP000036923">
    <property type="component" value="Unassembled WGS sequence"/>
</dbReference>
<dbReference type="STRING" id="398512.Bccel_5268"/>
<dbReference type="RefSeq" id="WP_050753851.1">
    <property type="nucleotide sequence ID" value="NZ_JQKC01000022.1"/>
</dbReference>
<comment type="caution">
    <text evidence="2">The sequence shown here is derived from an EMBL/GenBank/DDBJ whole genome shotgun (WGS) entry which is preliminary data.</text>
</comment>
<dbReference type="InterPro" id="IPR008969">
    <property type="entry name" value="CarboxyPept-like_regulatory"/>
</dbReference>
<protein>
    <recommendedName>
        <fullName evidence="1">Dockerin domain-containing protein</fullName>
    </recommendedName>
</protein>
<dbReference type="InterPro" id="IPR036439">
    <property type="entry name" value="Dockerin_dom_sf"/>
</dbReference>
<accession>A0A0L6JVU2</accession>
<dbReference type="PATRIC" id="fig|398512.5.peg.5523"/>
<dbReference type="SUPFAM" id="SSF49464">
    <property type="entry name" value="Carboxypeptidase regulatory domain-like"/>
    <property type="match status" value="1"/>
</dbReference>
<dbReference type="PROSITE" id="PS51766">
    <property type="entry name" value="DOCKERIN"/>
    <property type="match status" value="1"/>
</dbReference>
<organism evidence="2 3">
    <name type="scientific">Pseudobacteroides cellulosolvens ATCC 35603 = DSM 2933</name>
    <dbReference type="NCBI Taxonomy" id="398512"/>
    <lineage>
        <taxon>Bacteria</taxon>
        <taxon>Bacillati</taxon>
        <taxon>Bacillota</taxon>
        <taxon>Clostridia</taxon>
        <taxon>Eubacteriales</taxon>
        <taxon>Oscillospiraceae</taxon>
        <taxon>Pseudobacteroides</taxon>
    </lineage>
</organism>
<dbReference type="AlphaFoldDB" id="A0A0L6JVU2"/>
<gene>
    <name evidence="2" type="ORF">Bccel_5268</name>
</gene>
<dbReference type="PROSITE" id="PS00018">
    <property type="entry name" value="EF_HAND_1"/>
    <property type="match status" value="1"/>
</dbReference>
<name>A0A0L6JVU2_9FIRM</name>
<dbReference type="EMBL" id="LGTC01000001">
    <property type="protein sequence ID" value="KNY29991.1"/>
    <property type="molecule type" value="Genomic_DNA"/>
</dbReference>
<dbReference type="GO" id="GO:0004553">
    <property type="term" value="F:hydrolase activity, hydrolyzing O-glycosyl compounds"/>
    <property type="evidence" value="ECO:0007669"/>
    <property type="project" value="InterPro"/>
</dbReference>
<dbReference type="InterPro" id="IPR025584">
    <property type="entry name" value="Cthe_2159"/>
</dbReference>
<dbReference type="InterPro" id="IPR018247">
    <property type="entry name" value="EF_Hand_1_Ca_BS"/>
</dbReference>
<dbReference type="Gene3D" id="2.60.40.4130">
    <property type="match status" value="1"/>
</dbReference>
<evidence type="ECO:0000313" key="2">
    <source>
        <dbReference type="EMBL" id="KNY29991.1"/>
    </source>
</evidence>
<evidence type="ECO:0000313" key="3">
    <source>
        <dbReference type="Proteomes" id="UP000036923"/>
    </source>
</evidence>
<proteinExistence type="predicted"/>
<sequence precursor="true">MKKLIPGLITGAIVLTSLIIPVTSLNVSAASGQTLSGYVKPSITTTNKSLYSNFNVVVSENGKSVMTDTNGFFEITDIVPSGSGYTIKISKSGYLTRTINAPSDQGNIVLGSANSPVDLLAGDITQDGTINMSDAIKIAGSFNAVKNDVKYTESTDINSNGSINMEDVIILATAFGKTSSSYPAITPVIVPTTIPSSTPTPTPTPVTSVEPGEEWKLNVGTINLGSQITYTGKGISVSGTTVNITAGGDHTVKGTLSNGMIIIDTAERVKLRLSGANITNSNGPAIYCKNADKFFITLEENTTNTLIDGRTYSDQTAKGTISCNDDLEIKGNGTLNITGNFNHAISGDDDITIENGNIKVTSAASDGVHSNNSINVKGGTLNITATKDCLQTETEELLIEGGTLTLNAGSQGMASDTVITVDNGSVTIAKAKEGVECSTITVNGGTLNITSTDDGLNASKGGGSAQNDGSLIKITGGSVYLNSTNGDPLDSNGSVLVSGGTTVIHGPQSAPEVGADVNGTFTVSGGTFFVCGPSSMMAQYPTGASSQYTIAAMFSSQAANSALCVKDSTGKVLFITKPKRNYIYAVFSSPELKNGSTYTIYSGGTVSGGTEANGVITGGTYNGGTQVATVTINKSPTTTVNWSGGGFPGGGWPTW</sequence>
<dbReference type="GO" id="GO:0000272">
    <property type="term" value="P:polysaccharide catabolic process"/>
    <property type="evidence" value="ECO:0007669"/>
    <property type="project" value="InterPro"/>
</dbReference>
<dbReference type="InterPro" id="IPR002105">
    <property type="entry name" value="Dockerin_1_rpt"/>
</dbReference>
<dbReference type="SUPFAM" id="SSF63446">
    <property type="entry name" value="Type I dockerin domain"/>
    <property type="match status" value="1"/>
</dbReference>
<dbReference type="Pfam" id="PF14262">
    <property type="entry name" value="Cthe_2159"/>
    <property type="match status" value="1"/>
</dbReference>
<reference evidence="3" key="1">
    <citation type="submission" date="2015-07" db="EMBL/GenBank/DDBJ databases">
        <title>Near-Complete Genome Sequence of the Cellulolytic Bacterium Bacteroides (Pseudobacteroides) cellulosolvens ATCC 35603.</title>
        <authorList>
            <person name="Dassa B."/>
            <person name="Utturkar S.M."/>
            <person name="Klingeman D.M."/>
            <person name="Hurt R.A."/>
            <person name="Keller M."/>
            <person name="Xu J."/>
            <person name="Reddy Y.H.K."/>
            <person name="Borovok I."/>
            <person name="Grinberg I.R."/>
            <person name="Lamed R."/>
            <person name="Zhivin O."/>
            <person name="Bayer E.A."/>
            <person name="Brown S.D."/>
        </authorList>
    </citation>
    <scope>NUCLEOTIDE SEQUENCE [LARGE SCALE GENOMIC DNA]</scope>
    <source>
        <strain evidence="3">DSM 2933</strain>
    </source>
</reference>
<keyword evidence="3" id="KW-1185">Reference proteome</keyword>
<dbReference type="InterPro" id="IPR016134">
    <property type="entry name" value="Dockerin_dom"/>
</dbReference>
<evidence type="ECO:0000259" key="1">
    <source>
        <dbReference type="PROSITE" id="PS51766"/>
    </source>
</evidence>
<feature type="domain" description="Dockerin" evidence="1">
    <location>
        <begin position="117"/>
        <end position="184"/>
    </location>
</feature>
<dbReference type="Pfam" id="PF00404">
    <property type="entry name" value="Dockerin_1"/>
    <property type="match status" value="1"/>
</dbReference>
<dbReference type="eggNOG" id="ENOG502Z8AD">
    <property type="taxonomic scope" value="Bacteria"/>
</dbReference>